<accession>E3J344</accession>
<dbReference type="OrthoDB" id="8871309at2"/>
<dbReference type="InterPro" id="IPR029058">
    <property type="entry name" value="AB_hydrolase_fold"/>
</dbReference>
<dbReference type="Proteomes" id="UP000002484">
    <property type="component" value="Chromosome"/>
</dbReference>
<dbReference type="EMBL" id="CP002299">
    <property type="protein sequence ID" value="ADP82994.1"/>
    <property type="molecule type" value="Genomic_DNA"/>
</dbReference>
<protein>
    <submittedName>
        <fullName evidence="2">Lipase class 2</fullName>
    </submittedName>
</protein>
<dbReference type="PANTHER" id="PTHR32015">
    <property type="entry name" value="FASTING INDUCED LIPASE"/>
    <property type="match status" value="1"/>
</dbReference>
<dbReference type="HOGENOM" id="CLU_029537_1_2_11"/>
<feature type="chain" id="PRO_5038856856" evidence="1">
    <location>
        <begin position="30"/>
        <end position="318"/>
    </location>
</feature>
<dbReference type="KEGG" id="fri:FraEuI1c_5005"/>
<reference evidence="2 3" key="1">
    <citation type="submission" date="2010-10" db="EMBL/GenBank/DDBJ databases">
        <title>Complete sequence of Frankia sp. EuI1c.</title>
        <authorList>
            <consortium name="US DOE Joint Genome Institute"/>
            <person name="Lucas S."/>
            <person name="Copeland A."/>
            <person name="Lapidus A."/>
            <person name="Cheng J.-F."/>
            <person name="Bruce D."/>
            <person name="Goodwin L."/>
            <person name="Pitluck S."/>
            <person name="Chertkov O."/>
            <person name="Detter J.C."/>
            <person name="Han C."/>
            <person name="Tapia R."/>
            <person name="Land M."/>
            <person name="Hauser L."/>
            <person name="Jeffries C."/>
            <person name="Kyrpides N."/>
            <person name="Ivanova N."/>
            <person name="Mikhailova N."/>
            <person name="Beauchemin N."/>
            <person name="Sen A."/>
            <person name="Sur S.A."/>
            <person name="Gtari M."/>
            <person name="Wall L."/>
            <person name="Tisa L."/>
            <person name="Woyke T."/>
        </authorList>
    </citation>
    <scope>NUCLEOTIDE SEQUENCE [LARGE SCALE GENOMIC DNA]</scope>
    <source>
        <strain evidence="3">DSM 45817 / CECT 9037 / EuI1c</strain>
    </source>
</reference>
<dbReference type="AlphaFoldDB" id="E3J344"/>
<sequence length="318" mass="32792" precursor="true">MLVHRPRRRLPRRAALIALPAALVTALFAGGAATAAAASAAAPLPVIYNFPAAVAISLAHPNADPPGSNDFSCRPSAAHPRPVVLVHGTLADKTNEWQALAPLLKNDGYCVFAPNIGGASPDAYIQATAPIEQSSAQLATFVDQVLAATGASKVDLVGHSQGGMLPRYYINNLGGDAKVNSLIGLAPSNHGTTLDGLAQIAQALGLSSTVASACASCAEQIIGSPFLTALNAGGGTRPSVHYTVIETRYDEIVTPYTSAFLSGSNVKNITLQDSCILDGSDHISIAYDRVALRFVENALDPQHPKPPICVPVLPVVGG</sequence>
<evidence type="ECO:0000256" key="1">
    <source>
        <dbReference type="SAM" id="SignalP"/>
    </source>
</evidence>
<keyword evidence="1" id="KW-0732">Signal</keyword>
<dbReference type="Gene3D" id="3.40.50.1820">
    <property type="entry name" value="alpha/beta hydrolase"/>
    <property type="match status" value="1"/>
</dbReference>
<feature type="signal peptide" evidence="1">
    <location>
        <begin position="1"/>
        <end position="29"/>
    </location>
</feature>
<dbReference type="GO" id="GO:0016042">
    <property type="term" value="P:lipid catabolic process"/>
    <property type="evidence" value="ECO:0007669"/>
    <property type="project" value="InterPro"/>
</dbReference>
<dbReference type="PROSITE" id="PS51318">
    <property type="entry name" value="TAT"/>
    <property type="match status" value="1"/>
</dbReference>
<evidence type="ECO:0000313" key="2">
    <source>
        <dbReference type="EMBL" id="ADP82994.1"/>
    </source>
</evidence>
<proteinExistence type="predicted"/>
<dbReference type="InterPro" id="IPR002918">
    <property type="entry name" value="Lipase_EstA/Esterase_EstB"/>
</dbReference>
<dbReference type="eggNOG" id="COG1075">
    <property type="taxonomic scope" value="Bacteria"/>
</dbReference>
<evidence type="ECO:0000313" key="3">
    <source>
        <dbReference type="Proteomes" id="UP000002484"/>
    </source>
</evidence>
<dbReference type="SUPFAM" id="SSF53474">
    <property type="entry name" value="alpha/beta-Hydrolases"/>
    <property type="match status" value="1"/>
</dbReference>
<organism evidence="2 3">
    <name type="scientific">Pseudofrankia inefficax (strain DSM 45817 / CECT 9037 / DDB 130130 / EuI1c)</name>
    <name type="common">Frankia inefficax</name>
    <dbReference type="NCBI Taxonomy" id="298654"/>
    <lineage>
        <taxon>Bacteria</taxon>
        <taxon>Bacillati</taxon>
        <taxon>Actinomycetota</taxon>
        <taxon>Actinomycetes</taxon>
        <taxon>Frankiales</taxon>
        <taxon>Frankiaceae</taxon>
        <taxon>Pseudofrankia</taxon>
    </lineage>
</organism>
<dbReference type="InParanoid" id="E3J344"/>
<dbReference type="GO" id="GO:0016298">
    <property type="term" value="F:lipase activity"/>
    <property type="evidence" value="ECO:0007669"/>
    <property type="project" value="TreeGrafter"/>
</dbReference>
<dbReference type="STRING" id="298654.FraEuI1c_5005"/>
<name>E3J344_PSEI1</name>
<dbReference type="InterPro" id="IPR006311">
    <property type="entry name" value="TAT_signal"/>
</dbReference>
<keyword evidence="3" id="KW-1185">Reference proteome</keyword>
<dbReference type="RefSeq" id="WP_013426112.1">
    <property type="nucleotide sequence ID" value="NC_014666.1"/>
</dbReference>
<dbReference type="PANTHER" id="PTHR32015:SF1">
    <property type="entry name" value="LIPASE"/>
    <property type="match status" value="1"/>
</dbReference>
<dbReference type="Pfam" id="PF01674">
    <property type="entry name" value="Lipase_2"/>
    <property type="match status" value="1"/>
</dbReference>
<gene>
    <name evidence="2" type="ordered locus">FraEuI1c_5005</name>
</gene>